<keyword evidence="2" id="KW-1185">Reference proteome</keyword>
<dbReference type="GeneID" id="112689607"/>
<name>A0A8B8G8V2_9HEMI</name>
<dbReference type="OrthoDB" id="6624420at2759"/>
<reference evidence="3" key="1">
    <citation type="submission" date="2025-08" db="UniProtKB">
        <authorList>
            <consortium name="RefSeq"/>
        </authorList>
    </citation>
    <scope>IDENTIFICATION</scope>
    <source>
        <tissue evidence="3">Whole body</tissue>
    </source>
</reference>
<evidence type="ECO:0000313" key="2">
    <source>
        <dbReference type="Proteomes" id="UP000694846"/>
    </source>
</evidence>
<dbReference type="Proteomes" id="UP000694846">
    <property type="component" value="Unplaced"/>
</dbReference>
<dbReference type="AlphaFoldDB" id="A0A8B8G8V2"/>
<accession>A0A8B8G8V2</accession>
<feature type="non-terminal residue" evidence="3">
    <location>
        <position position="1"/>
    </location>
</feature>
<organism evidence="2 3">
    <name type="scientific">Sipha flava</name>
    <name type="common">yellow sugarcane aphid</name>
    <dbReference type="NCBI Taxonomy" id="143950"/>
    <lineage>
        <taxon>Eukaryota</taxon>
        <taxon>Metazoa</taxon>
        <taxon>Ecdysozoa</taxon>
        <taxon>Arthropoda</taxon>
        <taxon>Hexapoda</taxon>
        <taxon>Insecta</taxon>
        <taxon>Pterygota</taxon>
        <taxon>Neoptera</taxon>
        <taxon>Paraneoptera</taxon>
        <taxon>Hemiptera</taxon>
        <taxon>Sternorrhyncha</taxon>
        <taxon>Aphidomorpha</taxon>
        <taxon>Aphidoidea</taxon>
        <taxon>Aphididae</taxon>
        <taxon>Sipha</taxon>
    </lineage>
</organism>
<sequence length="280" mass="31936">DEDNFDYEVELHHLSSEETEDAEKFFPPENFEEKETAEVHGDQRVWVKPKVELFTDDIKVEVLHPSEFQSYLDVKDEIEEPEEKIEKDSINIEPIEIPLQKIPIPRLTKINANKKIKKPRGRMGRRPRPILPMTRPIVSATTPHIEPTAAPHLIVPSPQMPGISYQIFLGDNGKNPNNQVQYTMVQSQPVFLQQTSTSATTPSSVVISQPSMVMSQTYQMTQAQVQSVKNPKIAPKMVGQSYCLFCFKLINNMNEHSKECWANPTSKNNKFRKIAPSTPL</sequence>
<evidence type="ECO:0000313" key="3">
    <source>
        <dbReference type="RefSeq" id="XP_025419175.1"/>
    </source>
</evidence>
<dbReference type="RefSeq" id="XP_025419175.1">
    <property type="nucleotide sequence ID" value="XM_025563390.1"/>
</dbReference>
<gene>
    <name evidence="3" type="primary">LOC112689607</name>
</gene>
<evidence type="ECO:0000256" key="1">
    <source>
        <dbReference type="SAM" id="MobiDB-lite"/>
    </source>
</evidence>
<protein>
    <submittedName>
        <fullName evidence="3">Uncharacterized protein LOC112689607</fullName>
    </submittedName>
</protein>
<feature type="region of interest" description="Disordered" evidence="1">
    <location>
        <begin position="261"/>
        <end position="280"/>
    </location>
</feature>
<proteinExistence type="predicted"/>